<evidence type="ECO:0000259" key="2">
    <source>
        <dbReference type="PROSITE" id="PS51695"/>
    </source>
</evidence>
<name>A0A402AY89_9CHLR</name>
<feature type="region of interest" description="Disordered" evidence="1">
    <location>
        <begin position="274"/>
        <end position="340"/>
    </location>
</feature>
<dbReference type="AlphaFoldDB" id="A0A402AY89"/>
<comment type="caution">
    <text evidence="3">The sequence shown here is derived from an EMBL/GenBank/DDBJ whole genome shotgun (WGS) entry which is preliminary data.</text>
</comment>
<feature type="compositionally biased region" description="Pro residues" evidence="1">
    <location>
        <begin position="284"/>
        <end position="294"/>
    </location>
</feature>
<organism evidence="3 4">
    <name type="scientific">Dictyobacter kobayashii</name>
    <dbReference type="NCBI Taxonomy" id="2014872"/>
    <lineage>
        <taxon>Bacteria</taxon>
        <taxon>Bacillati</taxon>
        <taxon>Chloroflexota</taxon>
        <taxon>Ktedonobacteria</taxon>
        <taxon>Ktedonobacterales</taxon>
        <taxon>Dictyobacteraceae</taxon>
        <taxon>Dictyobacter</taxon>
    </lineage>
</organism>
<dbReference type="Gene3D" id="3.40.50.200">
    <property type="entry name" value="Peptidase S8/S53 domain"/>
    <property type="match status" value="1"/>
</dbReference>
<evidence type="ECO:0000256" key="1">
    <source>
        <dbReference type="SAM" id="MobiDB-lite"/>
    </source>
</evidence>
<dbReference type="InterPro" id="IPR036852">
    <property type="entry name" value="Peptidase_S8/S53_dom_sf"/>
</dbReference>
<accession>A0A402AY89</accession>
<protein>
    <recommendedName>
        <fullName evidence="2">Peptidase S53 domain-containing protein</fullName>
    </recommendedName>
</protein>
<dbReference type="Gene3D" id="2.60.120.260">
    <property type="entry name" value="Galactose-binding domain-like"/>
    <property type="match status" value="1"/>
</dbReference>
<dbReference type="GO" id="GO:0004252">
    <property type="term" value="F:serine-type endopeptidase activity"/>
    <property type="evidence" value="ECO:0007669"/>
    <property type="project" value="InterPro"/>
</dbReference>
<dbReference type="Proteomes" id="UP000287188">
    <property type="component" value="Unassembled WGS sequence"/>
</dbReference>
<dbReference type="PANTHER" id="PTHR14218:SF15">
    <property type="entry name" value="TRIPEPTIDYL-PEPTIDASE 1"/>
    <property type="match status" value="1"/>
</dbReference>
<dbReference type="EMBL" id="BIFS01000002">
    <property type="protein sequence ID" value="GCE24044.1"/>
    <property type="molecule type" value="Genomic_DNA"/>
</dbReference>
<proteinExistence type="predicted"/>
<dbReference type="OrthoDB" id="102721at2"/>
<dbReference type="RefSeq" id="WP_136625359.1">
    <property type="nucleotide sequence ID" value="NZ_BIFS01000002.1"/>
</dbReference>
<dbReference type="InterPro" id="IPR008979">
    <property type="entry name" value="Galactose-bd-like_sf"/>
</dbReference>
<dbReference type="PROSITE" id="PS51695">
    <property type="entry name" value="SEDOLISIN"/>
    <property type="match status" value="1"/>
</dbReference>
<dbReference type="SUPFAM" id="SSF49785">
    <property type="entry name" value="Galactose-binding domain-like"/>
    <property type="match status" value="1"/>
</dbReference>
<keyword evidence="4" id="KW-1185">Reference proteome</keyword>
<feature type="domain" description="Peptidase S53" evidence="2">
    <location>
        <begin position="1"/>
        <end position="279"/>
    </location>
</feature>
<reference evidence="4" key="1">
    <citation type="submission" date="2018-12" db="EMBL/GenBank/DDBJ databases">
        <title>Tengunoibacter tsumagoiensis gen. nov., sp. nov., Dictyobacter kobayashii sp. nov., D. alpinus sp. nov., and D. joshuensis sp. nov. and description of Dictyobacteraceae fam. nov. within the order Ktedonobacterales isolated from Tengu-no-mugimeshi.</title>
        <authorList>
            <person name="Wang C.M."/>
            <person name="Zheng Y."/>
            <person name="Sakai Y."/>
            <person name="Toyoda A."/>
            <person name="Minakuchi Y."/>
            <person name="Abe K."/>
            <person name="Yokota A."/>
            <person name="Yabe S."/>
        </authorList>
    </citation>
    <scope>NUCLEOTIDE SEQUENCE [LARGE SCALE GENOMIC DNA]</scope>
    <source>
        <strain evidence="4">Uno11</strain>
    </source>
</reference>
<gene>
    <name evidence="3" type="ORF">KDK_78440</name>
</gene>
<dbReference type="GO" id="GO:0008240">
    <property type="term" value="F:tripeptidyl-peptidase activity"/>
    <property type="evidence" value="ECO:0007669"/>
    <property type="project" value="TreeGrafter"/>
</dbReference>
<dbReference type="CDD" id="cd04056">
    <property type="entry name" value="Peptidases_S53"/>
    <property type="match status" value="1"/>
</dbReference>
<dbReference type="InterPro" id="IPR030400">
    <property type="entry name" value="Sedolisin_dom"/>
</dbReference>
<evidence type="ECO:0000313" key="4">
    <source>
        <dbReference type="Proteomes" id="UP000287188"/>
    </source>
</evidence>
<dbReference type="PANTHER" id="PTHR14218">
    <property type="entry name" value="PROTEASE S8 TRIPEPTIDYL PEPTIDASE I CLN2"/>
    <property type="match status" value="1"/>
</dbReference>
<dbReference type="InterPro" id="IPR050819">
    <property type="entry name" value="Tripeptidyl-peptidase_I"/>
</dbReference>
<dbReference type="GO" id="GO:0006508">
    <property type="term" value="P:proteolysis"/>
    <property type="evidence" value="ECO:0007669"/>
    <property type="project" value="InterPro"/>
</dbReference>
<feature type="compositionally biased region" description="Pro residues" evidence="1">
    <location>
        <begin position="302"/>
        <end position="332"/>
    </location>
</feature>
<dbReference type="SUPFAM" id="SSF52743">
    <property type="entry name" value="Subtilisin-like"/>
    <property type="match status" value="1"/>
</dbReference>
<evidence type="ECO:0000313" key="3">
    <source>
        <dbReference type="EMBL" id="GCE24044.1"/>
    </source>
</evidence>
<sequence>MEIVSAIAPNAAQKVYIGPNSTSGVNDTYSRIVTDNTVKVTTISWGLCEASTGNAELGALNNIFLQGSSQGQAFFAASGDSGAYDCNGGGGSGTTLAVDSPADDPNVVGVGGTRLQVGTGGTYSSESAWGSNNSGGGGGISSYFTRPAYQTGTNLTNANRMVPDVSADADPQTGYAIYCTVSASNCSGWLSVGGTSGAAPMWASTAIDINQYLASQGKPVLGNAHQSFYNLYNNSQTYTPFHDVTTGNNLYYNAGPNYDLATGLGTPNAWNIARDLAGGSGTPTPTPTSTPIPTPTSTSIPTPTPTSTPRPTPTPTSIPTPPPTSIPTPTPTPGGGGTQQLIVNGGFENGRAPWQEFSAGGYELINPIAAHSGRYGALLCSYANCYDAIYQSVTVPANSNRILLSYWLYTASQKPNTNACYDRFTANLLTSNGNTIRLLSIKCNANSRRWVQYTFDLSSVLASYRGQQIYVYFDATTNRYQPSAFLLDDVSLLAYTNS</sequence>